<organism evidence="2 3">
    <name type="scientific">Candidatus Pullibacteroides excrementavium</name>
    <dbReference type="NCBI Taxonomy" id="2840905"/>
    <lineage>
        <taxon>Bacteria</taxon>
        <taxon>Pseudomonadati</taxon>
        <taxon>Bacteroidota</taxon>
        <taxon>Bacteroidia</taxon>
        <taxon>Bacteroidales</taxon>
        <taxon>Candidatus Pullibacteroides</taxon>
    </lineage>
</organism>
<sequence length="239" mass="26999">MNTKAPDRKQKSTLPTYAFDAVFAGSCIFFLILGHAILPFWQNLSWVASWLLLHFFSRNVYQKKLHWASIVFLVSFAAAIPWLLHSSTDMQIYWIIIWIAILLIIWPLRFLALGELTSAAVFGLGFWIGSFSLMEGSFDISPLHIAGGSQSPMPAGLDSLCGIFAWLSFLVLFAESFLRDISLYGKHKDLQHYSLPVLLGNLIPFIDRRWADSPMLKGWIYGFASLYFAAGILLLALFL</sequence>
<keyword evidence="1" id="KW-1133">Transmembrane helix</keyword>
<protein>
    <recommendedName>
        <fullName evidence="4">Transmembrane protein</fullName>
    </recommendedName>
</protein>
<evidence type="ECO:0000256" key="1">
    <source>
        <dbReference type="SAM" id="Phobius"/>
    </source>
</evidence>
<feature type="transmembrane region" description="Helical" evidence="1">
    <location>
        <begin position="91"/>
        <end position="110"/>
    </location>
</feature>
<reference evidence="2" key="1">
    <citation type="submission" date="2020-10" db="EMBL/GenBank/DDBJ databases">
        <authorList>
            <person name="Gilroy R."/>
        </authorList>
    </citation>
    <scope>NUCLEOTIDE SEQUENCE</scope>
    <source>
        <strain evidence="2">2889</strain>
    </source>
</reference>
<reference evidence="2" key="2">
    <citation type="journal article" date="2021" name="PeerJ">
        <title>Extensive microbial diversity within the chicken gut microbiome revealed by metagenomics and culture.</title>
        <authorList>
            <person name="Gilroy R."/>
            <person name="Ravi A."/>
            <person name="Getino M."/>
            <person name="Pursley I."/>
            <person name="Horton D.L."/>
            <person name="Alikhan N.F."/>
            <person name="Baker D."/>
            <person name="Gharbi K."/>
            <person name="Hall N."/>
            <person name="Watson M."/>
            <person name="Adriaenssens E.M."/>
            <person name="Foster-Nyarko E."/>
            <person name="Jarju S."/>
            <person name="Secka A."/>
            <person name="Antonio M."/>
            <person name="Oren A."/>
            <person name="Chaudhuri R.R."/>
            <person name="La Ragione R."/>
            <person name="Hildebrand F."/>
            <person name="Pallen M.J."/>
        </authorList>
    </citation>
    <scope>NUCLEOTIDE SEQUENCE</scope>
    <source>
        <strain evidence="2">2889</strain>
    </source>
</reference>
<keyword evidence="1" id="KW-0472">Membrane</keyword>
<dbReference type="AlphaFoldDB" id="A0A9D9DT52"/>
<feature type="transmembrane region" description="Helical" evidence="1">
    <location>
        <begin position="155"/>
        <end position="178"/>
    </location>
</feature>
<evidence type="ECO:0000313" key="2">
    <source>
        <dbReference type="EMBL" id="MBO8433479.1"/>
    </source>
</evidence>
<evidence type="ECO:0000313" key="3">
    <source>
        <dbReference type="Proteomes" id="UP000823612"/>
    </source>
</evidence>
<comment type="caution">
    <text evidence="2">The sequence shown here is derived from an EMBL/GenBank/DDBJ whole genome shotgun (WGS) entry which is preliminary data.</text>
</comment>
<proteinExistence type="predicted"/>
<feature type="transmembrane region" description="Helical" evidence="1">
    <location>
        <begin position="65"/>
        <end position="84"/>
    </location>
</feature>
<name>A0A9D9DT52_9BACT</name>
<dbReference type="EMBL" id="JADIMZ010000140">
    <property type="protein sequence ID" value="MBO8433479.1"/>
    <property type="molecule type" value="Genomic_DNA"/>
</dbReference>
<feature type="transmembrane region" description="Helical" evidence="1">
    <location>
        <begin position="21"/>
        <end position="41"/>
    </location>
</feature>
<accession>A0A9D9DT52</accession>
<evidence type="ECO:0008006" key="4">
    <source>
        <dbReference type="Google" id="ProtNLM"/>
    </source>
</evidence>
<keyword evidence="1" id="KW-0812">Transmembrane</keyword>
<feature type="transmembrane region" description="Helical" evidence="1">
    <location>
        <begin position="218"/>
        <end position="238"/>
    </location>
</feature>
<dbReference type="Proteomes" id="UP000823612">
    <property type="component" value="Unassembled WGS sequence"/>
</dbReference>
<gene>
    <name evidence="2" type="ORF">IAB08_09355</name>
</gene>